<dbReference type="InterPro" id="IPR000740">
    <property type="entry name" value="GrpE"/>
</dbReference>
<dbReference type="InterPro" id="IPR009012">
    <property type="entry name" value="GrpE_head"/>
</dbReference>
<evidence type="ECO:0000313" key="7">
    <source>
        <dbReference type="EMBL" id="MEQ6291956.1"/>
    </source>
</evidence>
<evidence type="ECO:0000256" key="5">
    <source>
        <dbReference type="RuleBase" id="RU004478"/>
    </source>
</evidence>
<comment type="subcellular location">
    <subcellularLocation>
        <location evidence="3">Cytoplasm</location>
    </subcellularLocation>
</comment>
<dbReference type="InterPro" id="IPR013805">
    <property type="entry name" value="GrpE_CC"/>
</dbReference>
<evidence type="ECO:0000256" key="1">
    <source>
        <dbReference type="ARBA" id="ARBA00009054"/>
    </source>
</evidence>
<name>A0ABV1M7B5_9NEIS</name>
<dbReference type="SUPFAM" id="SSF51064">
    <property type="entry name" value="Head domain of nucleotide exchange factor GrpE"/>
    <property type="match status" value="1"/>
</dbReference>
<dbReference type="PANTHER" id="PTHR21237">
    <property type="entry name" value="GRPE PROTEIN"/>
    <property type="match status" value="1"/>
</dbReference>
<evidence type="ECO:0000313" key="8">
    <source>
        <dbReference type="Proteomes" id="UP001433638"/>
    </source>
</evidence>
<organism evidence="7 8">
    <name type="scientific">Vogesella oryzagri</name>
    <dbReference type="NCBI Taxonomy" id="3160864"/>
    <lineage>
        <taxon>Bacteria</taxon>
        <taxon>Pseudomonadati</taxon>
        <taxon>Pseudomonadota</taxon>
        <taxon>Betaproteobacteria</taxon>
        <taxon>Neisseriales</taxon>
        <taxon>Chromobacteriaceae</taxon>
        <taxon>Vogesella</taxon>
    </lineage>
</organism>
<proteinExistence type="inferred from homology"/>
<evidence type="ECO:0000256" key="2">
    <source>
        <dbReference type="ARBA" id="ARBA00023186"/>
    </source>
</evidence>
<dbReference type="Pfam" id="PF01025">
    <property type="entry name" value="GrpE"/>
    <property type="match status" value="1"/>
</dbReference>
<feature type="coiled-coil region" evidence="6">
    <location>
        <begin position="35"/>
        <end position="62"/>
    </location>
</feature>
<keyword evidence="8" id="KW-1185">Reference proteome</keyword>
<dbReference type="Proteomes" id="UP001433638">
    <property type="component" value="Unassembled WGS sequence"/>
</dbReference>
<dbReference type="NCBIfam" id="NF010748">
    <property type="entry name" value="PRK14150.1"/>
    <property type="match status" value="1"/>
</dbReference>
<gene>
    <name evidence="3 7" type="primary">grpE</name>
    <name evidence="7" type="ORF">ABNW52_15165</name>
</gene>
<dbReference type="Gene3D" id="2.30.22.10">
    <property type="entry name" value="Head domain of nucleotide exchange factor GrpE"/>
    <property type="match status" value="1"/>
</dbReference>
<keyword evidence="6" id="KW-0175">Coiled coil</keyword>
<dbReference type="CDD" id="cd00446">
    <property type="entry name" value="GrpE"/>
    <property type="match status" value="1"/>
</dbReference>
<dbReference type="PROSITE" id="PS01071">
    <property type="entry name" value="GRPE"/>
    <property type="match status" value="1"/>
</dbReference>
<comment type="function">
    <text evidence="3 4">Participates actively in the response to hyperosmotic and heat shock by preventing the aggregation of stress-denatured proteins, in association with DnaK and GrpE. It is the nucleotide exchange factor for DnaK and may function as a thermosensor. Unfolded proteins bind initially to DnaJ; upon interaction with the DnaJ-bound protein, DnaK hydrolyzes its bound ATP, resulting in the formation of a stable complex. GrpE releases ADP from DnaK; ATP binding to DnaK triggers the release of the substrate protein, thus completing the reaction cycle. Several rounds of ATP-dependent interactions between DnaJ, DnaK and GrpE are required for fully efficient folding.</text>
</comment>
<sequence length="180" mass="19830">MQENQNPQAEEVLTQTDAALAEAAAAVEQTPEQRIAALEAEVAEWKDQCLRAKAETENMRRRAAEDVVNAQKFAIQKFASELLAVKDSLEMAVLDQSGQFENLKFGVDLTLKQLVAAFEKGQISEINPVGEKLDPHKHQAISQEESDAEAGTVLRVMQKGYLITDRILRPAMVVVAKSKA</sequence>
<dbReference type="NCBIfam" id="NF010738">
    <property type="entry name" value="PRK14140.1"/>
    <property type="match status" value="1"/>
</dbReference>
<dbReference type="Gene3D" id="3.90.20.20">
    <property type="match status" value="1"/>
</dbReference>
<reference evidence="7" key="1">
    <citation type="submission" date="2024-06" db="EMBL/GenBank/DDBJ databases">
        <title>Genome sequence of Vogesella sp. MAHUQ-64.</title>
        <authorList>
            <person name="Huq M.A."/>
        </authorList>
    </citation>
    <scope>NUCLEOTIDE SEQUENCE</scope>
    <source>
        <strain evidence="7">MAHUQ-64</strain>
    </source>
</reference>
<dbReference type="PANTHER" id="PTHR21237:SF23">
    <property type="entry name" value="GRPE PROTEIN HOMOLOG, MITOCHONDRIAL"/>
    <property type="match status" value="1"/>
</dbReference>
<accession>A0ABV1M7B5</accession>
<keyword evidence="3" id="KW-0963">Cytoplasm</keyword>
<keyword evidence="2 3" id="KW-0143">Chaperone</keyword>
<evidence type="ECO:0000256" key="4">
    <source>
        <dbReference type="RuleBase" id="RU000639"/>
    </source>
</evidence>
<keyword evidence="3 4" id="KW-0346">Stress response</keyword>
<comment type="subunit">
    <text evidence="3">Homodimer.</text>
</comment>
<dbReference type="NCBIfam" id="NF010737">
    <property type="entry name" value="PRK14139.1"/>
    <property type="match status" value="1"/>
</dbReference>
<comment type="caution">
    <text evidence="7">The sequence shown here is derived from an EMBL/GenBank/DDBJ whole genome shotgun (WGS) entry which is preliminary data.</text>
</comment>
<dbReference type="RefSeq" id="WP_349589539.1">
    <property type="nucleotide sequence ID" value="NZ_JBEFLD010000008.1"/>
</dbReference>
<evidence type="ECO:0000256" key="6">
    <source>
        <dbReference type="SAM" id="Coils"/>
    </source>
</evidence>
<protein>
    <recommendedName>
        <fullName evidence="3 4">Protein GrpE</fullName>
    </recommendedName>
    <alternativeName>
        <fullName evidence="3">HSP-70 cofactor</fullName>
    </alternativeName>
</protein>
<dbReference type="PRINTS" id="PR00773">
    <property type="entry name" value="GRPEPROTEIN"/>
</dbReference>
<dbReference type="EMBL" id="JBEFLD010000008">
    <property type="protein sequence ID" value="MEQ6291956.1"/>
    <property type="molecule type" value="Genomic_DNA"/>
</dbReference>
<evidence type="ECO:0000256" key="3">
    <source>
        <dbReference type="HAMAP-Rule" id="MF_01151"/>
    </source>
</evidence>
<dbReference type="HAMAP" id="MF_01151">
    <property type="entry name" value="GrpE"/>
    <property type="match status" value="1"/>
</dbReference>
<dbReference type="SUPFAM" id="SSF58014">
    <property type="entry name" value="Coiled-coil domain of nucleotide exchange factor GrpE"/>
    <property type="match status" value="1"/>
</dbReference>
<comment type="similarity">
    <text evidence="1 3 5">Belongs to the GrpE family.</text>
</comment>